<dbReference type="EMBL" id="BATB01000031">
    <property type="protein sequence ID" value="GAD56226.1"/>
    <property type="molecule type" value="Genomic_DNA"/>
</dbReference>
<evidence type="ECO:0000313" key="2">
    <source>
        <dbReference type="Proteomes" id="UP000016566"/>
    </source>
</evidence>
<dbReference type="InterPro" id="IPR027417">
    <property type="entry name" value="P-loop_NTPase"/>
</dbReference>
<gene>
    <name evidence="1" type="ORF">MBELCI_2278</name>
</gene>
<dbReference type="Proteomes" id="UP000016566">
    <property type="component" value="Unassembled WGS sequence"/>
</dbReference>
<reference evidence="1" key="1">
    <citation type="journal article" date="2013" name="Genome Announc.">
        <title>Draft Genome Sequence of Loktanella cinnabarina LL-001T, Isolated from Deep-Sea Floor Sediment.</title>
        <authorList>
            <person name="Nishi S."/>
            <person name="Tsubouchi T."/>
            <person name="Takaki Y."/>
            <person name="Koyanagi R."/>
            <person name="Satoh N."/>
            <person name="Maruyama T."/>
            <person name="Hatada Y."/>
        </authorList>
    </citation>
    <scope>NUCLEOTIDE SEQUENCE [LARGE SCALE GENOMIC DNA]</scope>
    <source>
        <strain evidence="1">LL-001</strain>
    </source>
</reference>
<accession>U2YM51</accession>
<name>U2YM51_9RHOB</name>
<dbReference type="Pfam" id="PF13469">
    <property type="entry name" value="Sulfotransfer_3"/>
    <property type="match status" value="1"/>
</dbReference>
<evidence type="ECO:0008006" key="3">
    <source>
        <dbReference type="Google" id="ProtNLM"/>
    </source>
</evidence>
<dbReference type="Gene3D" id="3.40.50.300">
    <property type="entry name" value="P-loop containing nucleotide triphosphate hydrolases"/>
    <property type="match status" value="1"/>
</dbReference>
<evidence type="ECO:0000313" key="1">
    <source>
        <dbReference type="EMBL" id="GAD56226.1"/>
    </source>
</evidence>
<dbReference type="STRING" id="1337093.MBELCI_2278"/>
<dbReference type="SUPFAM" id="SSF52540">
    <property type="entry name" value="P-loop containing nucleoside triphosphate hydrolases"/>
    <property type="match status" value="1"/>
</dbReference>
<protein>
    <recommendedName>
        <fullName evidence="3">Sulfotransferase</fullName>
    </recommendedName>
</protein>
<proteinExistence type="predicted"/>
<dbReference type="AlphaFoldDB" id="U2YM51"/>
<organism evidence="1 2">
    <name type="scientific">Limimaricola cinnabarinus LL-001</name>
    <dbReference type="NCBI Taxonomy" id="1337093"/>
    <lineage>
        <taxon>Bacteria</taxon>
        <taxon>Pseudomonadati</taxon>
        <taxon>Pseudomonadota</taxon>
        <taxon>Alphaproteobacteria</taxon>
        <taxon>Rhodobacterales</taxon>
        <taxon>Paracoccaceae</taxon>
        <taxon>Limimaricola</taxon>
    </lineage>
</organism>
<keyword evidence="2" id="KW-1185">Reference proteome</keyword>
<comment type="caution">
    <text evidence="1">The sequence shown here is derived from an EMBL/GenBank/DDBJ whole genome shotgun (WGS) entry which is preliminary data.</text>
</comment>
<sequence>MQRGGTNQLLNALRSHPDTCWPDGELHEVLRPRREVGLAALRGWASYLPVAWRTKDALNPRKAPGPLASRDRDWLKAALSRAARANLPEVRRYRHALAESGLGPFDPSPRSRLLVKLVNYNVGLAPDLARIYPDATFVGLMRDPFGICESMMSRGTSPEAILPLYRYVGETLIKLEERGLPVTIIRLEDMIADFRRVVDDVYGACGLGLEATRGLCLQRKDRITADGRVVGMTKVDTFHDFDSVNAHMRSDVNSAARASLPPDAVRGILQSCGAIMGRFGYAAPMET</sequence>